<feature type="chain" id="PRO_5032762467" evidence="5">
    <location>
        <begin position="30"/>
        <end position="306"/>
    </location>
</feature>
<organism evidence="7 8">
    <name type="scientific">Mesorhizobium neociceri</name>
    <dbReference type="NCBI Taxonomy" id="1307853"/>
    <lineage>
        <taxon>Bacteria</taxon>
        <taxon>Pseudomonadati</taxon>
        <taxon>Pseudomonadota</taxon>
        <taxon>Alphaproteobacteria</taxon>
        <taxon>Hyphomicrobiales</taxon>
        <taxon>Phyllobacteriaceae</taxon>
        <taxon>Mesorhizobium</taxon>
    </lineage>
</organism>
<evidence type="ECO:0000256" key="2">
    <source>
        <dbReference type="ARBA" id="ARBA00022723"/>
    </source>
</evidence>
<dbReference type="RefSeq" id="WP_181061688.1">
    <property type="nucleotide sequence ID" value="NZ_JACDTY010000027.1"/>
</dbReference>
<keyword evidence="2 4" id="KW-0479">Metal-binding</keyword>
<dbReference type="GO" id="GO:0020037">
    <property type="term" value="F:heme binding"/>
    <property type="evidence" value="ECO:0007669"/>
    <property type="project" value="InterPro"/>
</dbReference>
<protein>
    <submittedName>
        <fullName evidence="7">C-type cytochrome</fullName>
    </submittedName>
</protein>
<dbReference type="AlphaFoldDB" id="A0A838BE47"/>
<keyword evidence="3 4" id="KW-0408">Iron</keyword>
<dbReference type="EMBL" id="JACDTY010000027">
    <property type="protein sequence ID" value="MBA1144755.1"/>
    <property type="molecule type" value="Genomic_DNA"/>
</dbReference>
<dbReference type="GO" id="GO:0046872">
    <property type="term" value="F:metal ion binding"/>
    <property type="evidence" value="ECO:0007669"/>
    <property type="project" value="UniProtKB-KW"/>
</dbReference>
<keyword evidence="1 4" id="KW-0349">Heme</keyword>
<evidence type="ECO:0000313" key="7">
    <source>
        <dbReference type="EMBL" id="MBA1144755.1"/>
    </source>
</evidence>
<proteinExistence type="predicted"/>
<dbReference type="Pfam" id="PF00034">
    <property type="entry name" value="Cytochrom_C"/>
    <property type="match status" value="1"/>
</dbReference>
<dbReference type="SUPFAM" id="SSF46626">
    <property type="entry name" value="Cytochrome c"/>
    <property type="match status" value="2"/>
</dbReference>
<accession>A0A838BE47</accession>
<dbReference type="InterPro" id="IPR036909">
    <property type="entry name" value="Cyt_c-like_dom_sf"/>
</dbReference>
<feature type="signal peptide" evidence="5">
    <location>
        <begin position="1"/>
        <end position="29"/>
    </location>
</feature>
<evidence type="ECO:0000256" key="1">
    <source>
        <dbReference type="ARBA" id="ARBA00022617"/>
    </source>
</evidence>
<dbReference type="InterPro" id="IPR051459">
    <property type="entry name" value="Cytochrome_c-type_DH"/>
</dbReference>
<evidence type="ECO:0000256" key="3">
    <source>
        <dbReference type="ARBA" id="ARBA00023004"/>
    </source>
</evidence>
<dbReference type="GO" id="GO:0009055">
    <property type="term" value="F:electron transfer activity"/>
    <property type="evidence" value="ECO:0007669"/>
    <property type="project" value="InterPro"/>
</dbReference>
<feature type="domain" description="Cytochrome c" evidence="6">
    <location>
        <begin position="192"/>
        <end position="299"/>
    </location>
</feature>
<comment type="caution">
    <text evidence="7">The sequence shown here is derived from an EMBL/GenBank/DDBJ whole genome shotgun (WGS) entry which is preliminary data.</text>
</comment>
<dbReference type="PROSITE" id="PS51007">
    <property type="entry name" value="CYTC"/>
    <property type="match status" value="2"/>
</dbReference>
<evidence type="ECO:0000313" key="8">
    <source>
        <dbReference type="Proteomes" id="UP000558284"/>
    </source>
</evidence>
<keyword evidence="5" id="KW-0732">Signal</keyword>
<gene>
    <name evidence="7" type="ORF">H0241_31655</name>
</gene>
<evidence type="ECO:0000259" key="6">
    <source>
        <dbReference type="PROSITE" id="PS51007"/>
    </source>
</evidence>
<dbReference type="PANTHER" id="PTHR35008:SF8">
    <property type="entry name" value="ALCOHOL DEHYDROGENASE CYTOCHROME C SUBUNIT"/>
    <property type="match status" value="1"/>
</dbReference>
<reference evidence="7 8" key="1">
    <citation type="submission" date="2020-07" db="EMBL/GenBank/DDBJ databases">
        <title>Definition of the novel symbiovar canariense within Mesorhizobium novociceri, a new species of genus Mesorhizobium nodulating Cicer canariense in the Caldera de Taburiente National Park (La Palma, Canary Islands).</title>
        <authorList>
            <person name="Leon-Barrios M."/>
            <person name="Perez-Yepez J."/>
            <person name="Flores-Felix J.D."/>
            <person name="Ramirez-Baena M.H."/>
            <person name="Pulido-Suarez L."/>
            <person name="Igual J.M."/>
            <person name="Velazquez E."/>
            <person name="Peix A."/>
        </authorList>
    </citation>
    <scope>NUCLEOTIDE SEQUENCE [LARGE SCALE GENOMIC DNA]</scope>
    <source>
        <strain evidence="7 8">CCANP35</strain>
    </source>
</reference>
<sequence length="306" mass="32523">MGRIVYKFSVAILLTAVAAATATFFMTSADPPFSQDDPQFGGRGDVVRGKLVFAAGDCASCHATPGQSDRLKLGGGMALASPFGTFRPPNISPDPVDGIGRWSAADLANALIGGVSPKRAHYYPSFPYTSFTGMTGADINDLYAYLMTLPKVSGRAPAHDPAILFGVRRSVGFWKLLFFRQGRSVANVDGKTVLDRGAYLVETVSHCAECHSSRNAFGAIRSDTVFAGGIDPQGTGFVPNITRERLGAWTETDIAMMLRTGETPSHGRVGSSMADVVTNTAVLPDSDRQAIARYIKELAPVDTPNP</sequence>
<dbReference type="PANTHER" id="PTHR35008">
    <property type="entry name" value="BLL4482 PROTEIN-RELATED"/>
    <property type="match status" value="1"/>
</dbReference>
<feature type="domain" description="Cytochrome c" evidence="6">
    <location>
        <begin position="44"/>
        <end position="150"/>
    </location>
</feature>
<name>A0A838BE47_9HYPH</name>
<dbReference type="InterPro" id="IPR009056">
    <property type="entry name" value="Cyt_c-like_dom"/>
</dbReference>
<evidence type="ECO:0000256" key="5">
    <source>
        <dbReference type="SAM" id="SignalP"/>
    </source>
</evidence>
<dbReference type="Proteomes" id="UP000558284">
    <property type="component" value="Unassembled WGS sequence"/>
</dbReference>
<evidence type="ECO:0000256" key="4">
    <source>
        <dbReference type="PROSITE-ProRule" id="PRU00433"/>
    </source>
</evidence>
<dbReference type="Gene3D" id="1.10.760.10">
    <property type="entry name" value="Cytochrome c-like domain"/>
    <property type="match status" value="2"/>
</dbReference>
<keyword evidence="8" id="KW-1185">Reference proteome</keyword>